<dbReference type="GeneTree" id="ENSGT00940000159005"/>
<proteinExistence type="inferred from homology"/>
<dbReference type="Proteomes" id="UP000694421">
    <property type="component" value="Unplaced"/>
</dbReference>
<comment type="similarity">
    <text evidence="2">Belongs to the immunoglobulin superfamily. ICAM family.</text>
</comment>
<evidence type="ECO:0000259" key="14">
    <source>
        <dbReference type="Pfam" id="PF03921"/>
    </source>
</evidence>
<evidence type="ECO:0000256" key="9">
    <source>
        <dbReference type="ARBA" id="ARBA00023157"/>
    </source>
</evidence>
<keyword evidence="11" id="KW-0393">Immunoglobulin domain</keyword>
<dbReference type="Gene3D" id="2.60.40.10">
    <property type="entry name" value="Immunoglobulins"/>
    <property type="match status" value="3"/>
</dbReference>
<dbReference type="PANTHER" id="PTHR13771">
    <property type="entry name" value="INTERCELLULAR ADHESION MOLECULE"/>
    <property type="match status" value="1"/>
</dbReference>
<keyword evidence="10" id="KW-0325">Glycoprotein</keyword>
<dbReference type="InterPro" id="IPR003987">
    <property type="entry name" value="ICAM_VCAM_N"/>
</dbReference>
<evidence type="ECO:0000256" key="5">
    <source>
        <dbReference type="ARBA" id="ARBA00022737"/>
    </source>
</evidence>
<feature type="signal peptide" evidence="13">
    <location>
        <begin position="1"/>
        <end position="28"/>
    </location>
</feature>
<dbReference type="InterPro" id="IPR013768">
    <property type="entry name" value="ICAM_N"/>
</dbReference>
<dbReference type="InterPro" id="IPR013783">
    <property type="entry name" value="Ig-like_fold"/>
</dbReference>
<evidence type="ECO:0000256" key="10">
    <source>
        <dbReference type="ARBA" id="ARBA00023180"/>
    </source>
</evidence>
<accession>A0A8D0DTH6</accession>
<evidence type="ECO:0000256" key="4">
    <source>
        <dbReference type="ARBA" id="ARBA00022729"/>
    </source>
</evidence>
<keyword evidence="16" id="KW-1185">Reference proteome</keyword>
<keyword evidence="4 13" id="KW-0732">Signal</keyword>
<evidence type="ECO:0000256" key="1">
    <source>
        <dbReference type="ARBA" id="ARBA00004479"/>
    </source>
</evidence>
<keyword evidence="9" id="KW-1015">Disulfide bond</keyword>
<dbReference type="Pfam" id="PF03921">
    <property type="entry name" value="ICAM_N"/>
    <property type="match status" value="1"/>
</dbReference>
<dbReference type="GO" id="GO:0098609">
    <property type="term" value="P:cell-cell adhesion"/>
    <property type="evidence" value="ECO:0007669"/>
    <property type="project" value="InterPro"/>
</dbReference>
<evidence type="ECO:0000256" key="3">
    <source>
        <dbReference type="ARBA" id="ARBA00022692"/>
    </source>
</evidence>
<feature type="transmembrane region" description="Helical" evidence="12">
    <location>
        <begin position="328"/>
        <end position="352"/>
    </location>
</feature>
<dbReference type="OMA" id="TIVTVYQ"/>
<evidence type="ECO:0000256" key="11">
    <source>
        <dbReference type="ARBA" id="ARBA00023319"/>
    </source>
</evidence>
<evidence type="ECO:0000313" key="15">
    <source>
        <dbReference type="Ensembl" id="ENSSMRP00000021552.1"/>
    </source>
</evidence>
<evidence type="ECO:0000256" key="7">
    <source>
        <dbReference type="ARBA" id="ARBA00022989"/>
    </source>
</evidence>
<dbReference type="Ensembl" id="ENSSMRT00000025252.1">
    <property type="protein sequence ID" value="ENSSMRP00000021553.1"/>
    <property type="gene ID" value="ENSSMRG00000016773.1"/>
</dbReference>
<evidence type="ECO:0000256" key="6">
    <source>
        <dbReference type="ARBA" id="ARBA00022889"/>
    </source>
</evidence>
<feature type="domain" description="Intercellular adhesion molecule N-terminal" evidence="14">
    <location>
        <begin position="28"/>
        <end position="116"/>
    </location>
</feature>
<dbReference type="InterPro" id="IPR036179">
    <property type="entry name" value="Ig-like_dom_sf"/>
</dbReference>
<comment type="subcellular location">
    <subcellularLocation>
        <location evidence="1">Membrane</location>
        <topology evidence="1">Single-pass type I membrane protein</topology>
    </subcellularLocation>
</comment>
<keyword evidence="8 12" id="KW-0472">Membrane</keyword>
<dbReference type="InterPro" id="IPR047012">
    <property type="entry name" value="ICAM_VCAM"/>
</dbReference>
<sequence>MAGMRFGKFCVGFLWCAVFLPICPRAEEKAFVKIWPEKPVVEYGGSLVLNCSSSASCKIFTFETSLKQKAAGSGTSWKAISIPAVDKWNATAMCEGQCEGQSLFHTAEIIVYQPPRIVTLDPVPKLEVGNTYKLTCKAFDVAPIRNSTVTFLKGEDALHTETFKSNILHAMNLVATYNYTAQPGDYKEDIVCLATLNMTPEAPLFQKRSSDKPIPSAVTISNFPERVVIELQKSSTGQSWAYNLICRVFRVAPVSNLTVTFVKGGKMLQKYHNYSKPAHENNTFTHPITLQPQDHGQKAACQVTQDFRPDVEPFTAKVELRTTETYRAIVVATSSIALLAGVLVGVLLLRLVCGAPK</sequence>
<evidence type="ECO:0000256" key="2">
    <source>
        <dbReference type="ARBA" id="ARBA00005925"/>
    </source>
</evidence>
<evidence type="ECO:0000256" key="8">
    <source>
        <dbReference type="ARBA" id="ARBA00023136"/>
    </source>
</evidence>
<evidence type="ECO:0000256" key="13">
    <source>
        <dbReference type="SAM" id="SignalP"/>
    </source>
</evidence>
<dbReference type="AlphaFoldDB" id="A0A8D0DTH6"/>
<keyword evidence="3 12" id="KW-0812">Transmembrane</keyword>
<dbReference type="GO" id="GO:0005886">
    <property type="term" value="C:plasma membrane"/>
    <property type="evidence" value="ECO:0007669"/>
    <property type="project" value="TreeGrafter"/>
</dbReference>
<protein>
    <recommendedName>
        <fullName evidence="14">Intercellular adhesion molecule N-terminal domain-containing protein</fullName>
    </recommendedName>
</protein>
<dbReference type="SUPFAM" id="SSF48726">
    <property type="entry name" value="Immunoglobulin"/>
    <property type="match status" value="3"/>
</dbReference>
<name>A0A8D0DTH6_SALMN</name>
<organism evidence="15 16">
    <name type="scientific">Salvator merianae</name>
    <name type="common">Argentine black and white tegu</name>
    <name type="synonym">Tupinambis merianae</name>
    <dbReference type="NCBI Taxonomy" id="96440"/>
    <lineage>
        <taxon>Eukaryota</taxon>
        <taxon>Metazoa</taxon>
        <taxon>Chordata</taxon>
        <taxon>Craniata</taxon>
        <taxon>Vertebrata</taxon>
        <taxon>Euteleostomi</taxon>
        <taxon>Lepidosauria</taxon>
        <taxon>Squamata</taxon>
        <taxon>Bifurcata</taxon>
        <taxon>Unidentata</taxon>
        <taxon>Episquamata</taxon>
        <taxon>Laterata</taxon>
        <taxon>Teiioidea</taxon>
        <taxon>Teiidae</taxon>
        <taxon>Salvator</taxon>
    </lineage>
</organism>
<evidence type="ECO:0000313" key="16">
    <source>
        <dbReference type="Proteomes" id="UP000694421"/>
    </source>
</evidence>
<dbReference type="GO" id="GO:0005178">
    <property type="term" value="F:integrin binding"/>
    <property type="evidence" value="ECO:0007669"/>
    <property type="project" value="InterPro"/>
</dbReference>
<dbReference type="PRINTS" id="PR01472">
    <property type="entry name" value="ICAMVCAM1"/>
</dbReference>
<reference evidence="15" key="1">
    <citation type="submission" date="2025-05" db="UniProtKB">
        <authorList>
            <consortium name="Ensembl"/>
        </authorList>
    </citation>
    <scope>IDENTIFICATION</scope>
</reference>
<keyword evidence="5" id="KW-0677">Repeat</keyword>
<keyword evidence="7 12" id="KW-1133">Transmembrane helix</keyword>
<feature type="chain" id="PRO_5044682817" description="Intercellular adhesion molecule N-terminal domain-containing protein" evidence="13">
    <location>
        <begin position="29"/>
        <end position="357"/>
    </location>
</feature>
<evidence type="ECO:0000256" key="12">
    <source>
        <dbReference type="SAM" id="Phobius"/>
    </source>
</evidence>
<keyword evidence="6" id="KW-0130">Cell adhesion</keyword>
<dbReference type="PANTHER" id="PTHR13771:SF9">
    <property type="entry name" value="INTERCELLULAR ADHESION MOLECULE 5"/>
    <property type="match status" value="1"/>
</dbReference>
<dbReference type="Ensembl" id="ENSSMRT00000025251.1">
    <property type="protein sequence ID" value="ENSSMRP00000021552.1"/>
    <property type="gene ID" value="ENSSMRG00000016773.1"/>
</dbReference>